<evidence type="ECO:0008006" key="4">
    <source>
        <dbReference type="Google" id="ProtNLM"/>
    </source>
</evidence>
<comment type="caution">
    <text evidence="2">The sequence shown here is derived from an EMBL/GenBank/DDBJ whole genome shotgun (WGS) entry which is preliminary data.</text>
</comment>
<dbReference type="Proteomes" id="UP001189429">
    <property type="component" value="Unassembled WGS sequence"/>
</dbReference>
<feature type="region of interest" description="Disordered" evidence="1">
    <location>
        <begin position="396"/>
        <end position="459"/>
    </location>
</feature>
<feature type="non-terminal residue" evidence="2">
    <location>
        <position position="1146"/>
    </location>
</feature>
<organism evidence="2 3">
    <name type="scientific">Prorocentrum cordatum</name>
    <dbReference type="NCBI Taxonomy" id="2364126"/>
    <lineage>
        <taxon>Eukaryota</taxon>
        <taxon>Sar</taxon>
        <taxon>Alveolata</taxon>
        <taxon>Dinophyceae</taxon>
        <taxon>Prorocentrales</taxon>
        <taxon>Prorocentraceae</taxon>
        <taxon>Prorocentrum</taxon>
    </lineage>
</organism>
<reference evidence="2" key="1">
    <citation type="submission" date="2023-10" db="EMBL/GenBank/DDBJ databases">
        <authorList>
            <person name="Chen Y."/>
            <person name="Shah S."/>
            <person name="Dougan E. K."/>
            <person name="Thang M."/>
            <person name="Chan C."/>
        </authorList>
    </citation>
    <scope>NUCLEOTIDE SEQUENCE [LARGE SCALE GENOMIC DNA]</scope>
</reference>
<feature type="region of interest" description="Disordered" evidence="1">
    <location>
        <begin position="1061"/>
        <end position="1081"/>
    </location>
</feature>
<dbReference type="EMBL" id="CAUYUJ010003842">
    <property type="protein sequence ID" value="CAK0807087.1"/>
    <property type="molecule type" value="Genomic_DNA"/>
</dbReference>
<gene>
    <name evidence="2" type="ORF">PCOR1329_LOCUS13073</name>
</gene>
<evidence type="ECO:0000313" key="2">
    <source>
        <dbReference type="EMBL" id="CAK0807087.1"/>
    </source>
</evidence>
<sequence length="1146" mass="125870">STSAVLSYVWCTVAMASEEVSKALDELLQKLPAKDANNESLDIRDIYGHDKSEIELMQIIEGLPYCISQATHIDFVTKKGEWAFQRHRNNRLRGERSTIDAHKKVMQSVGLLQDLGGEPFVVQHPDPQVDDKCELCHFASRAQALYEAWVDDKEKSNKAVQLSVKNGLRRCKLFSRGSPDWLTVFLTALGNIGNSEATITTVIEKWQATSELEAAWKRKAHVMKWTTSSMSQSEHDELNHTFMDSMRRGWWTTYKGYEVSNTFMKEASKVEIGAETVDDPKTVWATLSERVRAEVDARSMTIQMQEKVFRAANDIMRILKHDLPRAVPDCTLLFMPRNKTPWGKCSLIPNGLPVLSSYSLDGIRSLMAPVEKGVAHANFVAEQAMKAKIKRVSLKRSKAKGKAKASAAKAKPKAKAKSKGRKRDVAAASLQADPAGQAIVPMGADADGDGDQEAEAEKEADDVADGLTLAFDSILKMTAYIERIGGPKELADAFKHAALYGALGGTSVPVWVRGKKKNVKGYEALRKLWKAASYKKARKLVPNKSDADFPDGVFDELVDGVEDDVEQAAQDSMEITLEQLGGKLASTKQFVVENGVGNLPSVAHLVAGKALNATMLSLLQKTNGGMLDEPDKAHLTLMQITIDEVMQVLPNDLDSVASFIDAVRAQDQATKDNILKRSEDATWLHDNNVGVQLMWAERISIAMHIAASLGMQHFMKQQGPSVVPKPYLEILGINVCQKLSSMFDLSLNKVTDMPTEVFDACAALHGQWGDLCLDMMVKLGDMIKHTNIHDGTGYNNAKFDLTQKLQSTKAIDMKKVLRAKFKPADADALAADVSARVEVFPSERQSLIAKVLAKLDSVSPQLVQSASILDNPTGYLLGLIREEHPKTDSSSTDVVQQGGPSTEDGAAADPTKDENPTVTLKTYMKKLADEEVKSAKDQGLQCVMTVREVKVVIAALNLKIAENMWSSYGVNDECNLCVTKTDFDEDIGKLKLIQAGPGACKVPFGGRAVDAKLAGNLNRSLLLPLSGGECDGPTLFLDGSMVTNASRSDWSSAWRIPKLPESKQLTSNTAKKQSKPDPIPTHRIEFEPLEIAVMGKTFTYQMPYLTDIPVAPEDAARVSKSMKAQGDMYYRDRIPFDAVEIPRSVK</sequence>
<accession>A0ABN9QLV3</accession>
<feature type="compositionally biased region" description="Polar residues" evidence="1">
    <location>
        <begin position="888"/>
        <end position="900"/>
    </location>
</feature>
<feature type="compositionally biased region" description="Acidic residues" evidence="1">
    <location>
        <begin position="446"/>
        <end position="459"/>
    </location>
</feature>
<keyword evidence="3" id="KW-1185">Reference proteome</keyword>
<evidence type="ECO:0000256" key="1">
    <source>
        <dbReference type="SAM" id="MobiDB-lite"/>
    </source>
</evidence>
<feature type="region of interest" description="Disordered" evidence="1">
    <location>
        <begin position="885"/>
        <end position="916"/>
    </location>
</feature>
<protein>
    <recommendedName>
        <fullName evidence="4">RNA-directed RNA polymerase</fullName>
    </recommendedName>
</protein>
<feature type="non-terminal residue" evidence="2">
    <location>
        <position position="1"/>
    </location>
</feature>
<feature type="compositionally biased region" description="Basic residues" evidence="1">
    <location>
        <begin position="410"/>
        <end position="422"/>
    </location>
</feature>
<name>A0ABN9QLV3_9DINO</name>
<proteinExistence type="predicted"/>
<evidence type="ECO:0000313" key="3">
    <source>
        <dbReference type="Proteomes" id="UP001189429"/>
    </source>
</evidence>